<evidence type="ECO:0000259" key="2">
    <source>
        <dbReference type="Pfam" id="PF12697"/>
    </source>
</evidence>
<sequence length="298" mass="31824">MSKPPFLTLPPGARAYRLATSRGDFAVHDAGEPRAGTALLVPGFTGSKEDFIALLAPLARRGFRVVAVDGRGQHETGGPRDEAAYAQEELARDLLAQAAALGGRIHLVGHSMGGLVARAAVLEDASPFASLTIMSSGPAAIAPAQHVRTRRLIEALAVLDMETVWRAMRELDPPEADDEGTPPAVREFLHRRWLANVPEQVVVTGRRLLIEPDRVDALAAVPLPKHVLSGEVDYAWPVPLMDEMARRLEARRTVVEGAEHSPGAERPEETAAAMAAFWHDCPGRAAGTAPGTPANRPG</sequence>
<dbReference type="GO" id="GO:0047372">
    <property type="term" value="F:monoacylglycerol lipase activity"/>
    <property type="evidence" value="ECO:0007669"/>
    <property type="project" value="TreeGrafter"/>
</dbReference>
<dbReference type="EMBL" id="WIXO01000001">
    <property type="protein sequence ID" value="MTE20877.1"/>
    <property type="molecule type" value="Genomic_DNA"/>
</dbReference>
<evidence type="ECO:0000313" key="3">
    <source>
        <dbReference type="EMBL" id="MTE20877.1"/>
    </source>
</evidence>
<dbReference type="SUPFAM" id="SSF53474">
    <property type="entry name" value="alpha/beta-Hydrolases"/>
    <property type="match status" value="1"/>
</dbReference>
<dbReference type="InterPro" id="IPR050266">
    <property type="entry name" value="AB_hydrolase_sf"/>
</dbReference>
<proteinExistence type="predicted"/>
<gene>
    <name evidence="3" type="ORF">F0L17_17490</name>
</gene>
<keyword evidence="3" id="KW-0378">Hydrolase</keyword>
<protein>
    <submittedName>
        <fullName evidence="3">Alpha/beta fold hydrolase</fullName>
    </submittedName>
</protein>
<dbReference type="Gene3D" id="3.40.50.1820">
    <property type="entry name" value="alpha/beta hydrolase"/>
    <property type="match status" value="1"/>
</dbReference>
<reference evidence="3 4" key="1">
    <citation type="submission" date="2019-11" db="EMBL/GenBank/DDBJ databases">
        <authorList>
            <person name="Yuan L."/>
        </authorList>
    </citation>
    <scope>NUCLEOTIDE SEQUENCE [LARGE SCALE GENOMIC DNA]</scope>
    <source>
        <strain evidence="3 4">TRM43335</strain>
    </source>
</reference>
<accession>A0A6G2BF17</accession>
<organism evidence="3 4">
    <name type="scientific">Streptomyces taklimakanensis</name>
    <dbReference type="NCBI Taxonomy" id="2569853"/>
    <lineage>
        <taxon>Bacteria</taxon>
        <taxon>Bacillati</taxon>
        <taxon>Actinomycetota</taxon>
        <taxon>Actinomycetes</taxon>
        <taxon>Kitasatosporales</taxon>
        <taxon>Streptomycetaceae</taxon>
        <taxon>Streptomyces</taxon>
    </lineage>
</organism>
<dbReference type="GO" id="GO:0016020">
    <property type="term" value="C:membrane"/>
    <property type="evidence" value="ECO:0007669"/>
    <property type="project" value="TreeGrafter"/>
</dbReference>
<feature type="domain" description="AB hydrolase-1" evidence="2">
    <location>
        <begin position="39"/>
        <end position="273"/>
    </location>
</feature>
<dbReference type="AlphaFoldDB" id="A0A6G2BF17"/>
<keyword evidence="4" id="KW-1185">Reference proteome</keyword>
<dbReference type="RefSeq" id="WP_155071816.1">
    <property type="nucleotide sequence ID" value="NZ_WIXO01000001.1"/>
</dbReference>
<dbReference type="PANTHER" id="PTHR43798">
    <property type="entry name" value="MONOACYLGLYCEROL LIPASE"/>
    <property type="match status" value="1"/>
</dbReference>
<evidence type="ECO:0000313" key="4">
    <source>
        <dbReference type="Proteomes" id="UP000473014"/>
    </source>
</evidence>
<dbReference type="Proteomes" id="UP000473014">
    <property type="component" value="Unassembled WGS sequence"/>
</dbReference>
<comment type="caution">
    <text evidence="3">The sequence shown here is derived from an EMBL/GenBank/DDBJ whole genome shotgun (WGS) entry which is preliminary data.</text>
</comment>
<dbReference type="GO" id="GO:0046464">
    <property type="term" value="P:acylglycerol catabolic process"/>
    <property type="evidence" value="ECO:0007669"/>
    <property type="project" value="TreeGrafter"/>
</dbReference>
<dbReference type="PANTHER" id="PTHR43798:SF5">
    <property type="entry name" value="MONOACYLGLYCEROL LIPASE ABHD6"/>
    <property type="match status" value="1"/>
</dbReference>
<dbReference type="InterPro" id="IPR029058">
    <property type="entry name" value="AB_hydrolase_fold"/>
</dbReference>
<evidence type="ECO:0000256" key="1">
    <source>
        <dbReference type="SAM" id="MobiDB-lite"/>
    </source>
</evidence>
<feature type="compositionally biased region" description="Low complexity" evidence="1">
    <location>
        <begin position="283"/>
        <end position="298"/>
    </location>
</feature>
<dbReference type="Pfam" id="PF12697">
    <property type="entry name" value="Abhydrolase_6"/>
    <property type="match status" value="1"/>
</dbReference>
<dbReference type="InterPro" id="IPR000073">
    <property type="entry name" value="AB_hydrolase_1"/>
</dbReference>
<dbReference type="OrthoDB" id="3211023at2"/>
<name>A0A6G2BF17_9ACTN</name>
<feature type="compositionally biased region" description="Basic and acidic residues" evidence="1">
    <location>
        <begin position="256"/>
        <end position="269"/>
    </location>
</feature>
<feature type="region of interest" description="Disordered" evidence="1">
    <location>
        <begin position="256"/>
        <end position="298"/>
    </location>
</feature>